<feature type="region of interest" description="Disordered" evidence="1">
    <location>
        <begin position="1"/>
        <end position="27"/>
    </location>
</feature>
<comment type="caution">
    <text evidence="2">The sequence shown here is derived from an EMBL/GenBank/DDBJ whole genome shotgun (WGS) entry which is preliminary data.</text>
</comment>
<dbReference type="AlphaFoldDB" id="A0A8S9WVQ4"/>
<feature type="compositionally biased region" description="Low complexity" evidence="1">
    <location>
        <begin position="50"/>
        <end position="61"/>
    </location>
</feature>
<feature type="region of interest" description="Disordered" evidence="1">
    <location>
        <begin position="42"/>
        <end position="67"/>
    </location>
</feature>
<sequence length="67" mass="7147">MPSSLAPPLDLGSPPPDLSRSSKDVSKDSFLGNRTFHHVSSTTVSKAVHSPQSLSPSSNLQRCRSTQ</sequence>
<evidence type="ECO:0000256" key="1">
    <source>
        <dbReference type="SAM" id="MobiDB-lite"/>
    </source>
</evidence>
<organism evidence="2 3">
    <name type="scientific">Apolygus lucorum</name>
    <name type="common">Small green plant bug</name>
    <name type="synonym">Lygocoris lucorum</name>
    <dbReference type="NCBI Taxonomy" id="248454"/>
    <lineage>
        <taxon>Eukaryota</taxon>
        <taxon>Metazoa</taxon>
        <taxon>Ecdysozoa</taxon>
        <taxon>Arthropoda</taxon>
        <taxon>Hexapoda</taxon>
        <taxon>Insecta</taxon>
        <taxon>Pterygota</taxon>
        <taxon>Neoptera</taxon>
        <taxon>Paraneoptera</taxon>
        <taxon>Hemiptera</taxon>
        <taxon>Heteroptera</taxon>
        <taxon>Panheteroptera</taxon>
        <taxon>Cimicomorpha</taxon>
        <taxon>Miridae</taxon>
        <taxon>Mirini</taxon>
        <taxon>Apolygus</taxon>
    </lineage>
</organism>
<evidence type="ECO:0000313" key="3">
    <source>
        <dbReference type="Proteomes" id="UP000466442"/>
    </source>
</evidence>
<proteinExistence type="predicted"/>
<keyword evidence="3" id="KW-1185">Reference proteome</keyword>
<dbReference type="EMBL" id="WIXP02000013">
    <property type="protein sequence ID" value="KAF6200773.1"/>
    <property type="molecule type" value="Genomic_DNA"/>
</dbReference>
<dbReference type="Proteomes" id="UP000466442">
    <property type="component" value="Unassembled WGS sequence"/>
</dbReference>
<reference evidence="2" key="1">
    <citation type="journal article" date="2021" name="Mol. Ecol. Resour.">
        <title>Apolygus lucorum genome provides insights into omnivorousness and mesophyll feeding.</title>
        <authorList>
            <person name="Liu Y."/>
            <person name="Liu H."/>
            <person name="Wang H."/>
            <person name="Huang T."/>
            <person name="Liu B."/>
            <person name="Yang B."/>
            <person name="Yin L."/>
            <person name="Li B."/>
            <person name="Zhang Y."/>
            <person name="Zhang S."/>
            <person name="Jiang F."/>
            <person name="Zhang X."/>
            <person name="Ren Y."/>
            <person name="Wang B."/>
            <person name="Wang S."/>
            <person name="Lu Y."/>
            <person name="Wu K."/>
            <person name="Fan W."/>
            <person name="Wang G."/>
        </authorList>
    </citation>
    <scope>NUCLEOTIDE SEQUENCE</scope>
    <source>
        <strain evidence="2">12Hb</strain>
    </source>
</reference>
<name>A0A8S9WVQ4_APOLU</name>
<evidence type="ECO:0000313" key="2">
    <source>
        <dbReference type="EMBL" id="KAF6200773.1"/>
    </source>
</evidence>
<feature type="compositionally biased region" description="Low complexity" evidence="1">
    <location>
        <begin position="1"/>
        <end position="12"/>
    </location>
</feature>
<gene>
    <name evidence="2" type="ORF">GE061_005218</name>
</gene>
<protein>
    <submittedName>
        <fullName evidence="2">Uncharacterized protein</fullName>
    </submittedName>
</protein>
<accession>A0A8S9WVQ4</accession>